<feature type="domain" description="DNA polymerase alpha/delta/epsilon subunit B" evidence="6">
    <location>
        <begin position="278"/>
        <end position="486"/>
    </location>
</feature>
<dbReference type="GO" id="GO:0005658">
    <property type="term" value="C:alpha DNA polymerase:primase complex"/>
    <property type="evidence" value="ECO:0007669"/>
    <property type="project" value="TreeGrafter"/>
</dbReference>
<dbReference type="FunCoup" id="A0A166BIS3">
    <property type="interactions" value="185"/>
</dbReference>
<dbReference type="InterPro" id="IPR013627">
    <property type="entry name" value="Pol_alpha_B_N"/>
</dbReference>
<dbReference type="PANTHER" id="PTHR23061:SF12">
    <property type="entry name" value="DNA POLYMERASE ALPHA SUBUNIT B"/>
    <property type="match status" value="1"/>
</dbReference>
<gene>
    <name evidence="9" type="ORF">EXIGLDRAFT_717884</name>
</gene>
<feature type="domain" description="DNA polymerase alpha subunit B OB" evidence="8">
    <location>
        <begin position="145"/>
        <end position="260"/>
    </location>
</feature>
<sequence length="526" mass="56457">MMDASALKNDLLEELGDALDNAELLNDCADMCNTYQLDASTFRAEWEAYSMSKSKDYSIKDIDLDGARGLRVQLAAELAAAAARVNAVRARRPPPAGRAAPVAGPSRQQAADVKPFYTAVPNIPNAPLVTERRYRYAYEKTLERSEELDDRIDRFAELVSEHYKIAEFGDPSAVTEEEVIVVGRICCDADAKLNEASMLLEASRVVASGVRVPLKFAHDVTMRGGLVPGQTGAGFFPGAMAAFKGRNGGGGWFVVSEILPPPPLERGLPLGEGVNVSICVAAGPYSYDHDLTFAPLKRLFERVREEKPTSLFLLGPFVDNNHPMIRDGDVDEHPHEIFRREVLARCAELGSGTMVHIVPSVRDAVAEHSVFPQGDLRDVWGGLPPNVRMLPNPCVVSIGGLRIGASSADVLKALSSEHFVKALGTGGAAVDTYANLCRYVLGQRSFYPLFPAGGVSVDVSHGGFLEIEAPAPDVLILPSAFNAFHKEVDGCAVVNPSFCAKPAAMGSYATVTCTKGVLTVTTSKLA</sequence>
<evidence type="ECO:0000256" key="1">
    <source>
        <dbReference type="ARBA" id="ARBA00004123"/>
    </source>
</evidence>
<dbReference type="PANTHER" id="PTHR23061">
    <property type="entry name" value="DNA POLYMERASE 2 ALPHA 70 KDA SUBUNIT"/>
    <property type="match status" value="1"/>
</dbReference>
<dbReference type="PIRSF" id="PIRSF018300">
    <property type="entry name" value="DNA_pol_alph_2"/>
    <property type="match status" value="1"/>
</dbReference>
<evidence type="ECO:0000256" key="2">
    <source>
        <dbReference type="ARBA" id="ARBA00007299"/>
    </source>
</evidence>
<dbReference type="Pfam" id="PF22062">
    <property type="entry name" value="OB_DPOA2"/>
    <property type="match status" value="1"/>
</dbReference>
<dbReference type="InterPro" id="IPR054300">
    <property type="entry name" value="OB_DPOA2"/>
</dbReference>
<dbReference type="AlphaFoldDB" id="A0A166BIS3"/>
<dbReference type="InterPro" id="IPR007185">
    <property type="entry name" value="DNA_pol_a/d/e_bsu"/>
</dbReference>
<protein>
    <recommendedName>
        <fullName evidence="3">DNA polymerase alpha subunit B</fullName>
    </recommendedName>
</protein>
<evidence type="ECO:0000256" key="5">
    <source>
        <dbReference type="ARBA" id="ARBA00023242"/>
    </source>
</evidence>
<dbReference type="GO" id="GO:0006270">
    <property type="term" value="P:DNA replication initiation"/>
    <property type="evidence" value="ECO:0007669"/>
    <property type="project" value="TreeGrafter"/>
</dbReference>
<keyword evidence="4" id="KW-0235">DNA replication</keyword>
<dbReference type="STRING" id="1314781.A0A166BIS3"/>
<keyword evidence="10" id="KW-1185">Reference proteome</keyword>
<dbReference type="EMBL" id="KV425893">
    <property type="protein sequence ID" value="KZW01460.1"/>
    <property type="molecule type" value="Genomic_DNA"/>
</dbReference>
<evidence type="ECO:0000259" key="7">
    <source>
        <dbReference type="Pfam" id="PF08418"/>
    </source>
</evidence>
<feature type="domain" description="DNA polymerase alpha subunit B N-terminal" evidence="7">
    <location>
        <begin position="12"/>
        <end position="56"/>
    </location>
</feature>
<keyword evidence="5" id="KW-0539">Nucleus</keyword>
<dbReference type="OrthoDB" id="336885at2759"/>
<proteinExistence type="inferred from homology"/>
<dbReference type="Gene3D" id="1.10.8.530">
    <property type="entry name" value="DNA polymerase alpha-primase, subunit B, N-terminal domain"/>
    <property type="match status" value="1"/>
</dbReference>
<evidence type="ECO:0000256" key="3">
    <source>
        <dbReference type="ARBA" id="ARBA00018596"/>
    </source>
</evidence>
<reference evidence="9 10" key="1">
    <citation type="journal article" date="2016" name="Mol. Biol. Evol.">
        <title>Comparative Genomics of Early-Diverging Mushroom-Forming Fungi Provides Insights into the Origins of Lignocellulose Decay Capabilities.</title>
        <authorList>
            <person name="Nagy L.G."/>
            <person name="Riley R."/>
            <person name="Tritt A."/>
            <person name="Adam C."/>
            <person name="Daum C."/>
            <person name="Floudas D."/>
            <person name="Sun H."/>
            <person name="Yadav J.S."/>
            <person name="Pangilinan J."/>
            <person name="Larsson K.H."/>
            <person name="Matsuura K."/>
            <person name="Barry K."/>
            <person name="Labutti K."/>
            <person name="Kuo R."/>
            <person name="Ohm R.A."/>
            <person name="Bhattacharya S.S."/>
            <person name="Shirouzu T."/>
            <person name="Yoshinaga Y."/>
            <person name="Martin F.M."/>
            <person name="Grigoriev I.V."/>
            <person name="Hibbett D.S."/>
        </authorList>
    </citation>
    <scope>NUCLEOTIDE SEQUENCE [LARGE SCALE GENOMIC DNA]</scope>
    <source>
        <strain evidence="9 10">HHB12029</strain>
    </source>
</reference>
<evidence type="ECO:0000313" key="9">
    <source>
        <dbReference type="EMBL" id="KZW01460.1"/>
    </source>
</evidence>
<dbReference type="GO" id="GO:0003677">
    <property type="term" value="F:DNA binding"/>
    <property type="evidence" value="ECO:0007669"/>
    <property type="project" value="InterPro"/>
</dbReference>
<dbReference type="Proteomes" id="UP000077266">
    <property type="component" value="Unassembled WGS sequence"/>
</dbReference>
<dbReference type="InterPro" id="IPR043034">
    <property type="entry name" value="DNA_pol_alpha_B_N_sf"/>
</dbReference>
<dbReference type="Pfam" id="PF04042">
    <property type="entry name" value="DNA_pol_E_B"/>
    <property type="match status" value="1"/>
</dbReference>
<name>A0A166BIS3_EXIGL</name>
<organism evidence="9 10">
    <name type="scientific">Exidia glandulosa HHB12029</name>
    <dbReference type="NCBI Taxonomy" id="1314781"/>
    <lineage>
        <taxon>Eukaryota</taxon>
        <taxon>Fungi</taxon>
        <taxon>Dikarya</taxon>
        <taxon>Basidiomycota</taxon>
        <taxon>Agaricomycotina</taxon>
        <taxon>Agaricomycetes</taxon>
        <taxon>Auriculariales</taxon>
        <taxon>Exidiaceae</taxon>
        <taxon>Exidia</taxon>
    </lineage>
</organism>
<dbReference type="InParanoid" id="A0A166BIS3"/>
<comment type="subcellular location">
    <subcellularLocation>
        <location evidence="1">Nucleus</location>
    </subcellularLocation>
</comment>
<evidence type="ECO:0000259" key="6">
    <source>
        <dbReference type="Pfam" id="PF04042"/>
    </source>
</evidence>
<accession>A0A166BIS3</accession>
<dbReference type="Pfam" id="PF08418">
    <property type="entry name" value="Pol_alpha_B_N"/>
    <property type="match status" value="1"/>
</dbReference>
<evidence type="ECO:0000259" key="8">
    <source>
        <dbReference type="Pfam" id="PF22062"/>
    </source>
</evidence>
<dbReference type="InterPro" id="IPR016722">
    <property type="entry name" value="DNA_pol_alpha_bsu"/>
</dbReference>
<evidence type="ECO:0000313" key="10">
    <source>
        <dbReference type="Proteomes" id="UP000077266"/>
    </source>
</evidence>
<comment type="similarity">
    <text evidence="2">Belongs to the DNA polymerase alpha subunit B family.</text>
</comment>
<evidence type="ECO:0000256" key="4">
    <source>
        <dbReference type="ARBA" id="ARBA00022705"/>
    </source>
</evidence>
<dbReference type="Gene3D" id="3.60.21.60">
    <property type="match status" value="2"/>
</dbReference>